<dbReference type="PROSITE" id="PS51296">
    <property type="entry name" value="RIESKE"/>
    <property type="match status" value="1"/>
</dbReference>
<dbReference type="InterPro" id="IPR006311">
    <property type="entry name" value="TAT_signal"/>
</dbReference>
<evidence type="ECO:0000256" key="15">
    <source>
        <dbReference type="SAM" id="Phobius"/>
    </source>
</evidence>
<dbReference type="CDD" id="cd03467">
    <property type="entry name" value="Rieske"/>
    <property type="match status" value="1"/>
</dbReference>
<keyword evidence="3" id="KW-0001">2Fe-2S</keyword>
<dbReference type="Pfam" id="PF00355">
    <property type="entry name" value="Rieske"/>
    <property type="match status" value="1"/>
</dbReference>
<evidence type="ECO:0000256" key="14">
    <source>
        <dbReference type="ARBA" id="ARBA00076330"/>
    </source>
</evidence>
<dbReference type="Proteomes" id="UP000193006">
    <property type="component" value="Chromosome"/>
</dbReference>
<reference evidence="17 18" key="1">
    <citation type="submission" date="2017-04" db="EMBL/GenBank/DDBJ databases">
        <title>Bacillus krulwichiae AM31D Genome sequencing and assembly.</title>
        <authorList>
            <person name="Krulwich T.A."/>
            <person name="Anastor L."/>
            <person name="Ehrlich R."/>
            <person name="Ehrlich G.D."/>
            <person name="Janto B."/>
        </authorList>
    </citation>
    <scope>NUCLEOTIDE SEQUENCE [LARGE SCALE GENOMIC DNA]</scope>
    <source>
        <strain evidence="17 18">AM31D</strain>
    </source>
</reference>
<dbReference type="Gene3D" id="2.102.10.10">
    <property type="entry name" value="Rieske [2Fe-2S] iron-sulphur domain"/>
    <property type="match status" value="1"/>
</dbReference>
<keyword evidence="7" id="KW-0408">Iron</keyword>
<evidence type="ECO:0000256" key="1">
    <source>
        <dbReference type="ARBA" id="ARBA00010651"/>
    </source>
</evidence>
<keyword evidence="8" id="KW-0411">Iron-sulfur</keyword>
<comment type="subunit">
    <text evidence="11">The main subunits of the menaquinol:cytochrome c complex are a Rieske-type iron-sulfur protein (QcrA), a cytochrome b (QcrB) and a cytochrome c (QcrC).</text>
</comment>
<keyword evidence="2" id="KW-0813">Transport</keyword>
<evidence type="ECO:0000256" key="4">
    <source>
        <dbReference type="ARBA" id="ARBA00022723"/>
    </source>
</evidence>
<protein>
    <recommendedName>
        <fullName evidence="12">Menaquinol:cytochrome c reductase iron-sulfur subunit</fullName>
    </recommendedName>
    <alternativeName>
        <fullName evidence="14">Cytochrome bc complex, iron-sulfur subunit</fullName>
    </alternativeName>
    <alternativeName>
        <fullName evidence="13">Rieske iron-sulfur protein QcrA</fullName>
    </alternativeName>
</protein>
<feature type="transmembrane region" description="Helical" evidence="15">
    <location>
        <begin position="12"/>
        <end position="34"/>
    </location>
</feature>
<keyword evidence="4" id="KW-0479">Metal-binding</keyword>
<keyword evidence="6 17" id="KW-0560">Oxidoreductase</keyword>
<evidence type="ECO:0000256" key="5">
    <source>
        <dbReference type="ARBA" id="ARBA00022982"/>
    </source>
</evidence>
<dbReference type="GO" id="GO:0016705">
    <property type="term" value="F:oxidoreductase activity, acting on paired donors, with incorporation or reduction of molecular oxygen"/>
    <property type="evidence" value="ECO:0007669"/>
    <property type="project" value="UniProtKB-ARBA"/>
</dbReference>
<dbReference type="AlphaFoldDB" id="A0A1X9MA91"/>
<comment type="similarity">
    <text evidence="1">Belongs to the Rieske iron-sulfur protein family.</text>
</comment>
<keyword evidence="9" id="KW-1015">Disulfide bond</keyword>
<evidence type="ECO:0000256" key="3">
    <source>
        <dbReference type="ARBA" id="ARBA00022714"/>
    </source>
</evidence>
<evidence type="ECO:0000256" key="9">
    <source>
        <dbReference type="ARBA" id="ARBA00023157"/>
    </source>
</evidence>
<evidence type="ECO:0000256" key="10">
    <source>
        <dbReference type="ARBA" id="ARBA00055683"/>
    </source>
</evidence>
<evidence type="ECO:0000256" key="6">
    <source>
        <dbReference type="ARBA" id="ARBA00023002"/>
    </source>
</evidence>
<evidence type="ECO:0000256" key="12">
    <source>
        <dbReference type="ARBA" id="ARBA00067741"/>
    </source>
</evidence>
<dbReference type="GO" id="GO:0051537">
    <property type="term" value="F:2 iron, 2 sulfur cluster binding"/>
    <property type="evidence" value="ECO:0007669"/>
    <property type="project" value="UniProtKB-KW"/>
</dbReference>
<evidence type="ECO:0000256" key="8">
    <source>
        <dbReference type="ARBA" id="ARBA00023014"/>
    </source>
</evidence>
<name>A0A1X9MA91_9BACI</name>
<keyword evidence="15" id="KW-1133">Transmembrane helix</keyword>
<comment type="function">
    <text evidence="10">Component of the menaquinol:cytochrome c reductase complex. The Rieske protein is a high potential 2Fe-2S protein.</text>
</comment>
<evidence type="ECO:0000313" key="18">
    <source>
        <dbReference type="Proteomes" id="UP000193006"/>
    </source>
</evidence>
<sequence length="166" mass="18621">MSEKDHKVSRRQFLTYTLTGVGGFMAASAIMPMARFALDPALKAGAESDLKYVCDVAELTEDPQKFSFSFEQVDAWYESEVTREAYIFIRDNTVTALSPTCTHLGCTVAYGTQEEHPDRFFCPCHFGMFDKDGINIPGTPPQRPLDVYDVVVEDGKVYLGQINQRT</sequence>
<dbReference type="InterPro" id="IPR017941">
    <property type="entry name" value="Rieske_2Fe-2S"/>
</dbReference>
<dbReference type="EMBL" id="CP020814">
    <property type="protein sequence ID" value="ARK30326.1"/>
    <property type="molecule type" value="Genomic_DNA"/>
</dbReference>
<evidence type="ECO:0000256" key="2">
    <source>
        <dbReference type="ARBA" id="ARBA00022448"/>
    </source>
</evidence>
<keyword evidence="5" id="KW-0249">Electron transport</keyword>
<dbReference type="PROSITE" id="PS51318">
    <property type="entry name" value="TAT"/>
    <property type="match status" value="1"/>
</dbReference>
<evidence type="ECO:0000256" key="7">
    <source>
        <dbReference type="ARBA" id="ARBA00023004"/>
    </source>
</evidence>
<dbReference type="KEGG" id="bkw:BkAM31D_11080"/>
<keyword evidence="15" id="KW-0812">Transmembrane</keyword>
<dbReference type="InterPro" id="IPR014349">
    <property type="entry name" value="Rieske_Fe-S_prot"/>
</dbReference>
<evidence type="ECO:0000256" key="13">
    <source>
        <dbReference type="ARBA" id="ARBA00075320"/>
    </source>
</evidence>
<keyword evidence="18" id="KW-1185">Reference proteome</keyword>
<keyword evidence="15" id="KW-0472">Membrane</keyword>
<dbReference type="GO" id="GO:0004497">
    <property type="term" value="F:monooxygenase activity"/>
    <property type="evidence" value="ECO:0007669"/>
    <property type="project" value="UniProtKB-ARBA"/>
</dbReference>
<proteinExistence type="inferred from homology"/>
<evidence type="ECO:0000313" key="17">
    <source>
        <dbReference type="EMBL" id="ARK30326.1"/>
    </source>
</evidence>
<dbReference type="InterPro" id="IPR036922">
    <property type="entry name" value="Rieske_2Fe-2S_sf"/>
</dbReference>
<organism evidence="17 18">
    <name type="scientific">Halalkalibacter krulwichiae</name>
    <dbReference type="NCBI Taxonomy" id="199441"/>
    <lineage>
        <taxon>Bacteria</taxon>
        <taxon>Bacillati</taxon>
        <taxon>Bacillota</taxon>
        <taxon>Bacilli</taxon>
        <taxon>Bacillales</taxon>
        <taxon>Bacillaceae</taxon>
        <taxon>Halalkalibacter</taxon>
    </lineage>
</organism>
<evidence type="ECO:0000259" key="16">
    <source>
        <dbReference type="PROSITE" id="PS51296"/>
    </source>
</evidence>
<dbReference type="PANTHER" id="PTHR10134">
    <property type="entry name" value="CYTOCHROME B-C1 COMPLEX SUBUNIT RIESKE, MITOCHONDRIAL"/>
    <property type="match status" value="1"/>
</dbReference>
<dbReference type="FunFam" id="2.102.10.10:FF:000006">
    <property type="entry name" value="Menaquinol-cytochrome c reductase, iron-sulfur subunit"/>
    <property type="match status" value="1"/>
</dbReference>
<dbReference type="STRING" id="199441.BkAM31D_11080"/>
<accession>A0A1X9MA91</accession>
<gene>
    <name evidence="17" type="primary">petC</name>
    <name evidence="17" type="ORF">BkAM31D_11080</name>
</gene>
<dbReference type="RefSeq" id="WP_084372042.1">
    <property type="nucleotide sequence ID" value="NZ_CP020814.1"/>
</dbReference>
<dbReference type="SUPFAM" id="SSF50022">
    <property type="entry name" value="ISP domain"/>
    <property type="match status" value="1"/>
</dbReference>
<dbReference type="GO" id="GO:0046872">
    <property type="term" value="F:metal ion binding"/>
    <property type="evidence" value="ECO:0007669"/>
    <property type="project" value="UniProtKB-KW"/>
</dbReference>
<evidence type="ECO:0000256" key="11">
    <source>
        <dbReference type="ARBA" id="ARBA00064458"/>
    </source>
</evidence>
<feature type="domain" description="Rieske" evidence="16">
    <location>
        <begin position="51"/>
        <end position="159"/>
    </location>
</feature>